<dbReference type="HOGENOM" id="CLU_3136251_0_0_6"/>
<dbReference type="KEGG" id="hdu:HD_1207"/>
<dbReference type="EMBL" id="AE017143">
    <property type="protein sequence ID" value="AAP96054.1"/>
    <property type="molecule type" value="Genomic_DNA"/>
</dbReference>
<name>Q7VM14_HAEDU</name>
<reference evidence="2" key="1">
    <citation type="submission" date="2003-06" db="EMBL/GenBank/DDBJ databases">
        <title>The complete genome sequence of Haemophilus ducreyi.</title>
        <authorList>
            <person name="Munson R.S. Jr."/>
            <person name="Ray W.C."/>
            <person name="Mahairas G."/>
            <person name="Sabo P."/>
            <person name="Mungur R."/>
            <person name="Johnson L."/>
            <person name="Nguyen D."/>
            <person name="Wang J."/>
            <person name="Forst C."/>
            <person name="Hood L."/>
        </authorList>
    </citation>
    <scope>NUCLEOTIDE SEQUENCE [LARGE SCALE GENOMIC DNA]</scope>
    <source>
        <strain evidence="2">35000HP / ATCC 700724</strain>
    </source>
</reference>
<keyword evidence="2" id="KW-1185">Reference proteome</keyword>
<accession>Q7VM14</accession>
<dbReference type="AlphaFoldDB" id="Q7VM14"/>
<gene>
    <name evidence="1" type="ordered locus">HD_1207</name>
</gene>
<protein>
    <submittedName>
        <fullName evidence="1">Uncharacterized protein</fullName>
    </submittedName>
</protein>
<evidence type="ECO:0000313" key="2">
    <source>
        <dbReference type="Proteomes" id="UP000001022"/>
    </source>
</evidence>
<dbReference type="Proteomes" id="UP000001022">
    <property type="component" value="Chromosome"/>
</dbReference>
<evidence type="ECO:0000313" key="1">
    <source>
        <dbReference type="EMBL" id="AAP96054.1"/>
    </source>
</evidence>
<proteinExistence type="predicted"/>
<sequence length="49" mass="5723">MIIVSIIKTPKGESPIFYKKRKRLRSAKTIKNETNMLQKNNKRFISANS</sequence>
<organism evidence="1 2">
    <name type="scientific">Haemophilus ducreyi (strain 35000HP / ATCC 700724)</name>
    <dbReference type="NCBI Taxonomy" id="233412"/>
    <lineage>
        <taxon>Bacteria</taxon>
        <taxon>Pseudomonadati</taxon>
        <taxon>Pseudomonadota</taxon>
        <taxon>Gammaproteobacteria</taxon>
        <taxon>Pasteurellales</taxon>
        <taxon>Pasteurellaceae</taxon>
        <taxon>Haemophilus</taxon>
    </lineage>
</organism>